<dbReference type="RefSeq" id="WP_061662756.1">
    <property type="nucleotide sequence ID" value="NZ_LOMO01000001.1"/>
</dbReference>
<gene>
    <name evidence="1" type="ORF">AT268_33675</name>
</gene>
<organism evidence="1 2">
    <name type="scientific">Bacillus cereus</name>
    <dbReference type="NCBI Taxonomy" id="1396"/>
    <lineage>
        <taxon>Bacteria</taxon>
        <taxon>Bacillati</taxon>
        <taxon>Bacillota</taxon>
        <taxon>Bacilli</taxon>
        <taxon>Bacillales</taxon>
        <taxon>Bacillaceae</taxon>
        <taxon>Bacillus</taxon>
        <taxon>Bacillus cereus group</taxon>
    </lineage>
</organism>
<proteinExistence type="predicted"/>
<reference evidence="1 2" key="1">
    <citation type="submission" date="2015-12" db="EMBL/GenBank/DDBJ databases">
        <title>Bacillus cereus Group isolate.</title>
        <authorList>
            <person name="Kovac J."/>
        </authorList>
    </citation>
    <scope>NUCLEOTIDE SEQUENCE [LARGE SCALE GENOMIC DNA]</scope>
    <source>
        <strain evidence="1 2">FSL K6-0073</strain>
    </source>
</reference>
<accession>A0A9X0SPM0</accession>
<evidence type="ECO:0000313" key="2">
    <source>
        <dbReference type="Proteomes" id="UP000075476"/>
    </source>
</evidence>
<name>A0A9X0SPM0_BACCE</name>
<evidence type="ECO:0008006" key="3">
    <source>
        <dbReference type="Google" id="ProtNLM"/>
    </source>
</evidence>
<dbReference type="AlphaFoldDB" id="A0A9X0SPM0"/>
<sequence length="237" mass="27584">MLKVTYKVKSLFSLKKYKDSHLLARSYEHPMLSTIRGAILASVIERSGKQKAEDLFYKIKNAQIFIQHPDKFHKTQQKITMLTNNSMRSKDTDKVQTFDDVNALTTVGIREFVNVKHLVFYIDESIPNLFAYLYNIDRIGNSESHVSLVSIEKVREMEHVLVEWDSSKGYDVELFELYDWVTNLDAKGKKDKGTKFENVYIFSDKLKNVNRKRICYVEEVVPCDDVVITRTPMQIVA</sequence>
<protein>
    <recommendedName>
        <fullName evidence="3">CRISPR-associated protein Cas5</fullName>
    </recommendedName>
</protein>
<comment type="caution">
    <text evidence="1">The sequence shown here is derived from an EMBL/GenBank/DDBJ whole genome shotgun (WGS) entry which is preliminary data.</text>
</comment>
<dbReference type="Proteomes" id="UP000075476">
    <property type="component" value="Unassembled WGS sequence"/>
</dbReference>
<dbReference type="EMBL" id="LOMO01000001">
    <property type="protein sequence ID" value="KXY51425.1"/>
    <property type="molecule type" value="Genomic_DNA"/>
</dbReference>
<evidence type="ECO:0000313" key="1">
    <source>
        <dbReference type="EMBL" id="KXY51425.1"/>
    </source>
</evidence>